<gene>
    <name evidence="8" type="ORF">AAL_05065</name>
</gene>
<evidence type="ECO:0000256" key="3">
    <source>
        <dbReference type="ARBA" id="ARBA00022664"/>
    </source>
</evidence>
<dbReference type="PANTHER" id="PTHR39267">
    <property type="entry name" value="SURVIVAL MOTOR NEURON-LIKE PROTEIN 1"/>
    <property type="match status" value="1"/>
</dbReference>
<evidence type="ECO:0000256" key="2">
    <source>
        <dbReference type="ARBA" id="ARBA00005371"/>
    </source>
</evidence>
<dbReference type="EMBL" id="AZGY01000010">
    <property type="protein sequence ID" value="KZZ94954.1"/>
    <property type="molecule type" value="Genomic_DNA"/>
</dbReference>
<dbReference type="STRING" id="1081109.A0A168B8M1"/>
<dbReference type="CDD" id="cd22852">
    <property type="entry name" value="SMN_C"/>
    <property type="match status" value="1"/>
</dbReference>
<evidence type="ECO:0000256" key="5">
    <source>
        <dbReference type="ARBA" id="ARBA00023242"/>
    </source>
</evidence>
<keyword evidence="9" id="KW-1185">Reference proteome</keyword>
<feature type="region of interest" description="Disordered" evidence="6">
    <location>
        <begin position="44"/>
        <end position="98"/>
    </location>
</feature>
<protein>
    <recommendedName>
        <fullName evidence="7">Survival Motor Neuron Gemin2-binding domain-containing protein</fullName>
    </recommendedName>
</protein>
<reference evidence="8" key="1">
    <citation type="journal article" date="2016" name="Genome Biol. Evol.">
        <title>Divergent and convergent evolution of fungal pathogenicity.</title>
        <authorList>
            <person name="Shang Y."/>
            <person name="Xiao G."/>
            <person name="Zheng P."/>
            <person name="Cen K."/>
            <person name="Zhan S."/>
            <person name="Wang C."/>
        </authorList>
    </citation>
    <scope>NUCLEOTIDE SEQUENCE [LARGE SCALE GENOMIC DNA]</scope>
    <source>
        <strain evidence="8">RCEF 2490</strain>
    </source>
</reference>
<dbReference type="AlphaFoldDB" id="A0A168B8M1"/>
<keyword evidence="4" id="KW-0508">mRNA splicing</keyword>
<organism evidence="8 9">
    <name type="scientific">Moelleriella libera RCEF 2490</name>
    <dbReference type="NCBI Taxonomy" id="1081109"/>
    <lineage>
        <taxon>Eukaryota</taxon>
        <taxon>Fungi</taxon>
        <taxon>Dikarya</taxon>
        <taxon>Ascomycota</taxon>
        <taxon>Pezizomycotina</taxon>
        <taxon>Sordariomycetes</taxon>
        <taxon>Hypocreomycetidae</taxon>
        <taxon>Hypocreales</taxon>
        <taxon>Clavicipitaceae</taxon>
        <taxon>Moelleriella</taxon>
    </lineage>
</organism>
<dbReference type="GO" id="GO:0005634">
    <property type="term" value="C:nucleus"/>
    <property type="evidence" value="ECO:0007669"/>
    <property type="project" value="UniProtKB-SubCell"/>
</dbReference>
<comment type="caution">
    <text evidence="8">The sequence shown here is derived from an EMBL/GenBank/DDBJ whole genome shotgun (WGS) entry which is preliminary data.</text>
</comment>
<accession>A0A168B8M1</accession>
<dbReference type="GO" id="GO:0008380">
    <property type="term" value="P:RNA splicing"/>
    <property type="evidence" value="ECO:0007669"/>
    <property type="project" value="UniProtKB-KW"/>
</dbReference>
<name>A0A168B8M1_9HYPO</name>
<evidence type="ECO:0000256" key="1">
    <source>
        <dbReference type="ARBA" id="ARBA00004123"/>
    </source>
</evidence>
<comment type="similarity">
    <text evidence="2">Belongs to the SMN family.</text>
</comment>
<evidence type="ECO:0000313" key="9">
    <source>
        <dbReference type="Proteomes" id="UP000078544"/>
    </source>
</evidence>
<keyword evidence="5" id="KW-0539">Nucleus</keyword>
<dbReference type="Proteomes" id="UP000078544">
    <property type="component" value="Unassembled WGS sequence"/>
</dbReference>
<evidence type="ECO:0000313" key="8">
    <source>
        <dbReference type="EMBL" id="KZZ94954.1"/>
    </source>
</evidence>
<dbReference type="InterPro" id="IPR049481">
    <property type="entry name" value="SMN_G2-BD"/>
</dbReference>
<evidence type="ECO:0000259" key="7">
    <source>
        <dbReference type="Pfam" id="PF20636"/>
    </source>
</evidence>
<comment type="subcellular location">
    <subcellularLocation>
        <location evidence="1">Nucleus</location>
    </subcellularLocation>
</comment>
<evidence type="ECO:0000256" key="4">
    <source>
        <dbReference type="ARBA" id="ARBA00023187"/>
    </source>
</evidence>
<dbReference type="CDD" id="cd22851">
    <property type="entry name" value="SMN_N"/>
    <property type="match status" value="1"/>
</dbReference>
<evidence type="ECO:0000256" key="6">
    <source>
        <dbReference type="SAM" id="MobiDB-lite"/>
    </source>
</evidence>
<feature type="compositionally biased region" description="Polar residues" evidence="6">
    <location>
        <begin position="83"/>
        <end position="97"/>
    </location>
</feature>
<dbReference type="Pfam" id="PF20636">
    <property type="entry name" value="SMN_G2-BD"/>
    <property type="match status" value="1"/>
</dbReference>
<dbReference type="InterPro" id="IPR040424">
    <property type="entry name" value="Smn1"/>
</dbReference>
<dbReference type="GO" id="GO:0006397">
    <property type="term" value="P:mRNA processing"/>
    <property type="evidence" value="ECO:0007669"/>
    <property type="project" value="UniProtKB-KW"/>
</dbReference>
<proteinExistence type="inferred from homology"/>
<dbReference type="OrthoDB" id="197400at2759"/>
<dbReference type="InterPro" id="IPR047313">
    <property type="entry name" value="SMN_C"/>
</dbReference>
<keyword evidence="3" id="KW-0507">mRNA processing</keyword>
<sequence length="134" mass="14807">MSDEQAILSHEETWDDSALIESWNEALAEYKKYHSIYIRGGSVRDLQQRDSPASAGAEEASKHSMDSQAQSAISPDNAARRAATSSGPEAPSPQTLLGTIRDDGMKRLLMSWYYAGYYTGLYEGQQQAQEVKEA</sequence>
<feature type="domain" description="Survival Motor Neuron Gemin2-binding" evidence="7">
    <location>
        <begin position="11"/>
        <end position="34"/>
    </location>
</feature>
<dbReference type="PANTHER" id="PTHR39267:SF1">
    <property type="entry name" value="SURVIVAL MOTOR NEURON PROTEIN"/>
    <property type="match status" value="1"/>
</dbReference>